<evidence type="ECO:0000256" key="2">
    <source>
        <dbReference type="ARBA" id="ARBA00022737"/>
    </source>
</evidence>
<dbReference type="Proteomes" id="UP000694387">
    <property type="component" value="Chromosome 13"/>
</dbReference>
<dbReference type="SMART" id="SM00276">
    <property type="entry name" value="GLECT"/>
    <property type="match status" value="2"/>
</dbReference>
<dbReference type="GeneTree" id="ENSGT00940000162258"/>
<dbReference type="InterPro" id="IPR001079">
    <property type="entry name" value="Galectin_CRD"/>
</dbReference>
<organism evidence="5 6">
    <name type="scientific">Equus asinus</name>
    <name type="common">Donkey</name>
    <name type="synonym">Equus africanus asinus</name>
    <dbReference type="NCBI Taxonomy" id="9793"/>
    <lineage>
        <taxon>Eukaryota</taxon>
        <taxon>Metazoa</taxon>
        <taxon>Chordata</taxon>
        <taxon>Craniata</taxon>
        <taxon>Vertebrata</taxon>
        <taxon>Euteleostomi</taxon>
        <taxon>Mammalia</taxon>
        <taxon>Eutheria</taxon>
        <taxon>Laurasiatheria</taxon>
        <taxon>Perissodactyla</taxon>
        <taxon>Equidae</taxon>
        <taxon>Equus</taxon>
    </lineage>
</organism>
<sequence>MASSTQPPYLNPVAPFSATIQGGLQEGLQITVRGTVLASSGTRFAVNFQTGRSDDDIAFHFNPQFEEGGYLVCNTKEKGRWGQEEKTHLPFQRRSPFELSFLVLSSCFQVMLNGSPFVRYPHRVPFHRVDTLSVTGTVQLSSISFQKQSMINSKLNATEQMSPLMPFFTSIPGGLYPSKSIVVSGTVLHSAQSFHINLRSGSDVAFHLKPLFKEKTVVLNTQIDGSWGHVEKTLSGKMPFIRGRSFSVWITCEARCLRVDVDGKHLCDYNHRLRNLHAINVLEVAGDIKLTRLQT</sequence>
<gene>
    <name evidence="5" type="primary">LOC106844598</name>
</gene>
<evidence type="ECO:0000259" key="4">
    <source>
        <dbReference type="PROSITE" id="PS51304"/>
    </source>
</evidence>
<evidence type="ECO:0000313" key="5">
    <source>
        <dbReference type="Ensembl" id="ENSEASP00005015203.2"/>
    </source>
</evidence>
<reference evidence="5" key="2">
    <citation type="submission" date="2025-08" db="UniProtKB">
        <authorList>
            <consortium name="Ensembl"/>
        </authorList>
    </citation>
    <scope>IDENTIFICATION</scope>
</reference>
<feature type="domain" description="Galectin" evidence="4">
    <location>
        <begin position="167"/>
        <end position="295"/>
    </location>
</feature>
<protein>
    <recommendedName>
        <fullName evidence="3">Galectin</fullName>
    </recommendedName>
</protein>
<evidence type="ECO:0000256" key="1">
    <source>
        <dbReference type="ARBA" id="ARBA00022734"/>
    </source>
</evidence>
<dbReference type="FunFam" id="2.60.120.200:FF:000078">
    <property type="entry name" value="Galectin"/>
    <property type="match status" value="1"/>
</dbReference>
<name>A0A8C4LZF1_EQUAS</name>
<dbReference type="PANTHER" id="PTHR11346:SF80">
    <property type="entry name" value="GALECTIN-9C"/>
    <property type="match status" value="1"/>
</dbReference>
<proteinExistence type="predicted"/>
<dbReference type="GO" id="GO:0032689">
    <property type="term" value="P:negative regulation of type II interferon production"/>
    <property type="evidence" value="ECO:0007669"/>
    <property type="project" value="TreeGrafter"/>
</dbReference>
<dbReference type="Pfam" id="PF00337">
    <property type="entry name" value="Gal-bind_lectin"/>
    <property type="match status" value="2"/>
</dbReference>
<dbReference type="CDD" id="cd00070">
    <property type="entry name" value="GLECT"/>
    <property type="match status" value="2"/>
</dbReference>
<dbReference type="GO" id="GO:2000562">
    <property type="term" value="P:negative regulation of CD4-positive, alpha-beta T cell proliferation"/>
    <property type="evidence" value="ECO:0007669"/>
    <property type="project" value="TreeGrafter"/>
</dbReference>
<keyword evidence="6" id="KW-1185">Reference proteome</keyword>
<dbReference type="Gene3D" id="2.60.120.200">
    <property type="match status" value="2"/>
</dbReference>
<dbReference type="GO" id="GO:0016936">
    <property type="term" value="F:galactoside binding"/>
    <property type="evidence" value="ECO:0007669"/>
    <property type="project" value="TreeGrafter"/>
</dbReference>
<dbReference type="GO" id="GO:0005829">
    <property type="term" value="C:cytosol"/>
    <property type="evidence" value="ECO:0007669"/>
    <property type="project" value="TreeGrafter"/>
</dbReference>
<dbReference type="GO" id="GO:0010628">
    <property type="term" value="P:positive regulation of gene expression"/>
    <property type="evidence" value="ECO:0007669"/>
    <property type="project" value="TreeGrafter"/>
</dbReference>
<dbReference type="InterPro" id="IPR044156">
    <property type="entry name" value="Galectin-like"/>
</dbReference>
<dbReference type="PANTHER" id="PTHR11346">
    <property type="entry name" value="GALECTIN"/>
    <property type="match status" value="1"/>
</dbReference>
<evidence type="ECO:0000313" key="6">
    <source>
        <dbReference type="Proteomes" id="UP000694387"/>
    </source>
</evidence>
<dbReference type="PROSITE" id="PS51304">
    <property type="entry name" value="GALECTIN"/>
    <property type="match status" value="2"/>
</dbReference>
<dbReference type="FunFam" id="2.60.120.200:FF:000023">
    <property type="entry name" value="Galectin"/>
    <property type="match status" value="1"/>
</dbReference>
<dbReference type="RefSeq" id="XP_070338828.1">
    <property type="nucleotide sequence ID" value="XM_070482727.1"/>
</dbReference>
<feature type="domain" description="Galectin" evidence="4">
    <location>
        <begin position="16"/>
        <end position="146"/>
    </location>
</feature>
<dbReference type="Ensembl" id="ENSEAST00005016538.2">
    <property type="protein sequence ID" value="ENSEASP00005015203.2"/>
    <property type="gene ID" value="ENSEASG00005010609.2"/>
</dbReference>
<dbReference type="AlphaFoldDB" id="A0A8C4LZF1"/>
<dbReference type="GO" id="GO:0030246">
    <property type="term" value="F:carbohydrate binding"/>
    <property type="evidence" value="ECO:0007669"/>
    <property type="project" value="UniProtKB-UniRule"/>
</dbReference>
<reference evidence="5 6" key="1">
    <citation type="journal article" date="2020" name="Nat. Commun.">
        <title>Donkey genomes provide new insights into domestication and selection for coat color.</title>
        <authorList>
            <person name="Wang"/>
            <person name="C."/>
            <person name="Li"/>
            <person name="H."/>
            <person name="Guo"/>
            <person name="Y."/>
            <person name="Huang"/>
            <person name="J."/>
            <person name="Sun"/>
            <person name="Y."/>
            <person name="Min"/>
            <person name="J."/>
            <person name="Wang"/>
            <person name="J."/>
            <person name="Fang"/>
            <person name="X."/>
            <person name="Zhao"/>
            <person name="Z."/>
            <person name="Wang"/>
            <person name="S."/>
            <person name="Zhang"/>
            <person name="Y."/>
            <person name="Liu"/>
            <person name="Q."/>
            <person name="Jiang"/>
            <person name="Q."/>
            <person name="Wang"/>
            <person name="X."/>
            <person name="Guo"/>
            <person name="Y."/>
            <person name="Yang"/>
            <person name="C."/>
            <person name="Wang"/>
            <person name="Y."/>
            <person name="Tian"/>
            <person name="F."/>
            <person name="Zhuang"/>
            <person name="G."/>
            <person name="Fan"/>
            <person name="Y."/>
            <person name="Gao"/>
            <person name="Q."/>
            <person name="Li"/>
            <person name="Y."/>
            <person name="Ju"/>
            <person name="Z."/>
            <person name="Li"/>
            <person name="J."/>
            <person name="Li"/>
            <person name="R."/>
            <person name="Hou"/>
            <person name="M."/>
            <person name="Yang"/>
            <person name="G."/>
            <person name="Liu"/>
            <person name="G."/>
            <person name="Liu"/>
            <person name="W."/>
            <person name="Guo"/>
            <person name="J."/>
            <person name="Pan"/>
            <person name="S."/>
            <person name="Fan"/>
            <person name="G."/>
            <person name="Zhang"/>
            <person name="W."/>
            <person name="Zhang"/>
            <person name="R."/>
            <person name="Yu"/>
            <person name="J."/>
            <person name="Zhang"/>
            <person name="X."/>
            <person name="Yin"/>
            <person name="Q."/>
            <person name="Ji"/>
            <person name="C."/>
            <person name="Jin"/>
            <person name="Y."/>
            <person name="Yue"/>
            <person name="G."/>
            <person name="Liu"/>
            <person name="M."/>
            <person name="Xu"/>
            <person name="J."/>
            <person name="Liu"/>
            <person name="S."/>
            <person name="Jordana"/>
            <person name="J."/>
            <person name="Noce"/>
            <person name="A."/>
            <person name="Amills"/>
            <person name="M."/>
            <person name="Wu"/>
            <person name="D.D."/>
            <person name="Li"/>
            <person name="S."/>
            <person name="Zhou"/>
            <person name="X. and Zhong"/>
            <person name="J."/>
        </authorList>
    </citation>
    <scope>NUCLEOTIDE SEQUENCE [LARGE SCALE GENOMIC DNA]</scope>
</reference>
<dbReference type="GO" id="GO:0005634">
    <property type="term" value="C:nucleus"/>
    <property type="evidence" value="ECO:0007669"/>
    <property type="project" value="TreeGrafter"/>
</dbReference>
<evidence type="ECO:0000256" key="3">
    <source>
        <dbReference type="RuleBase" id="RU102079"/>
    </source>
</evidence>
<dbReference type="SUPFAM" id="SSF49899">
    <property type="entry name" value="Concanavalin A-like lectins/glucanases"/>
    <property type="match status" value="2"/>
</dbReference>
<reference evidence="5" key="3">
    <citation type="submission" date="2025-09" db="UniProtKB">
        <authorList>
            <consortium name="Ensembl"/>
        </authorList>
    </citation>
    <scope>IDENTIFICATION</scope>
</reference>
<dbReference type="InterPro" id="IPR013320">
    <property type="entry name" value="ConA-like_dom_sf"/>
</dbReference>
<accession>A0A8C4LZF1</accession>
<dbReference type="GeneID" id="106844598"/>
<keyword evidence="1 3" id="KW-0430">Lectin</keyword>
<dbReference type="SMART" id="SM00908">
    <property type="entry name" value="Gal-bind_lectin"/>
    <property type="match status" value="2"/>
</dbReference>
<keyword evidence="2" id="KW-0677">Repeat</keyword>